<feature type="domain" description="Strawberry notch AAA" evidence="2">
    <location>
        <begin position="1"/>
        <end position="51"/>
    </location>
</feature>
<keyword evidence="4" id="KW-1185">Reference proteome</keyword>
<dbReference type="InParanoid" id="A8DVP5"/>
<dbReference type="Proteomes" id="UP000001593">
    <property type="component" value="Unassembled WGS sequence"/>
</dbReference>
<reference evidence="3 4" key="1">
    <citation type="journal article" date="2007" name="Science">
        <title>Sea anemone genome reveals ancestral eumetazoan gene repertoire and genomic organization.</title>
        <authorList>
            <person name="Putnam N.H."/>
            <person name="Srivastava M."/>
            <person name="Hellsten U."/>
            <person name="Dirks B."/>
            <person name="Chapman J."/>
            <person name="Salamov A."/>
            <person name="Terry A."/>
            <person name="Shapiro H."/>
            <person name="Lindquist E."/>
            <person name="Kapitonov V.V."/>
            <person name="Jurka J."/>
            <person name="Genikhovich G."/>
            <person name="Grigoriev I.V."/>
            <person name="Lucas S.M."/>
            <person name="Steele R.E."/>
            <person name="Finnerty J.R."/>
            <person name="Technau U."/>
            <person name="Martindale M.Q."/>
            <person name="Rokhsar D.S."/>
        </authorList>
    </citation>
    <scope>NUCLEOTIDE SEQUENCE [LARGE SCALE GENOMIC DNA]</scope>
    <source>
        <strain evidence="4">CH2 X CH6</strain>
    </source>
</reference>
<protein>
    <recommendedName>
        <fullName evidence="5">Methylase</fullName>
    </recommendedName>
</protein>
<evidence type="ECO:0000313" key="4">
    <source>
        <dbReference type="Proteomes" id="UP000001593"/>
    </source>
</evidence>
<name>A8DVP5_NEMVE</name>
<sequence length="390" mass="42573">MDKGGVAAMELVARELKALGLYVARSLSFEGVEYEPLFHALTADDIGIWDAWADAFQLIHANLAEALKATGFADEEGKAKSGLAASAVHSAFEGAKLRFFGHLLAGLKAPTLAAAIRTDLAEGRSAVVQIVSTNEAVMERRLASIPPEEWNNLSIDLTPREYVLDYLREAFPVNLMEAIENDDGAVTLVPVMVDGRPTVSQEALQRREDLVERMALLPSVPGVLDALLETFGTDAVAEITGRARRVVVRDGRRLVERRGASAARSETDAFMSGRKRILVFSDAGGTGRSYHADLSAQNQQRRSHYLVEPGWRADTAIQGLGRSHRTHQASPPVFRPVTTDIHGEKRFTSTIARRLDSLGALTRGERRTAGAGLFRAEDNLESPWARRALL</sequence>
<dbReference type="InterPro" id="IPR039187">
    <property type="entry name" value="SNO_AAA"/>
</dbReference>
<dbReference type="GO" id="GO:0006355">
    <property type="term" value="P:regulation of DNA-templated transcription"/>
    <property type="evidence" value="ECO:0007669"/>
    <property type="project" value="InterPro"/>
</dbReference>
<evidence type="ECO:0000259" key="2">
    <source>
        <dbReference type="Pfam" id="PF13872"/>
    </source>
</evidence>
<gene>
    <name evidence="3" type="ORF">NEMVEDRAFT_v1g225766</name>
</gene>
<dbReference type="EMBL" id="DS478448">
    <property type="protein sequence ID" value="EDO25714.1"/>
    <property type="molecule type" value="Genomic_DNA"/>
</dbReference>
<evidence type="ECO:0000259" key="1">
    <source>
        <dbReference type="Pfam" id="PF13871"/>
    </source>
</evidence>
<dbReference type="AlphaFoldDB" id="A8DVP5"/>
<accession>A8DVP5</accession>
<feature type="non-terminal residue" evidence="3">
    <location>
        <position position="390"/>
    </location>
</feature>
<organism evidence="3 4">
    <name type="scientific">Nematostella vectensis</name>
    <name type="common">Starlet sea anemone</name>
    <dbReference type="NCBI Taxonomy" id="45351"/>
    <lineage>
        <taxon>Eukaryota</taxon>
        <taxon>Metazoa</taxon>
        <taxon>Cnidaria</taxon>
        <taxon>Anthozoa</taxon>
        <taxon>Hexacorallia</taxon>
        <taxon>Actiniaria</taxon>
        <taxon>Edwardsiidae</taxon>
        <taxon>Nematostella</taxon>
    </lineage>
</organism>
<dbReference type="InterPro" id="IPR026937">
    <property type="entry name" value="SBNO_Helicase_C_dom"/>
</dbReference>
<feature type="domain" description="Strawberry notch helicase C" evidence="1">
    <location>
        <begin position="223"/>
        <end position="389"/>
    </location>
</feature>
<evidence type="ECO:0008006" key="5">
    <source>
        <dbReference type="Google" id="ProtNLM"/>
    </source>
</evidence>
<dbReference type="PhylomeDB" id="A8DVP5"/>
<proteinExistence type="predicted"/>
<dbReference type="PANTHER" id="PTHR12706">
    <property type="entry name" value="STRAWBERRY NOTCH-RELATED"/>
    <property type="match status" value="1"/>
</dbReference>
<dbReference type="OMA" id="DIGIWDA"/>
<dbReference type="InterPro" id="IPR026741">
    <property type="entry name" value="SNO"/>
</dbReference>
<dbReference type="Pfam" id="PF13872">
    <property type="entry name" value="AAA_34"/>
    <property type="match status" value="1"/>
</dbReference>
<dbReference type="HOGENOM" id="CLU_820324_0_0_1"/>
<dbReference type="Pfam" id="PF13871">
    <property type="entry name" value="Helicase_C_4"/>
    <property type="match status" value="1"/>
</dbReference>
<dbReference type="eggNOG" id="KOG1513">
    <property type="taxonomic scope" value="Eukaryota"/>
</dbReference>
<dbReference type="STRING" id="45351.A8DVP5"/>
<dbReference type="PANTHER" id="PTHR12706:SF30">
    <property type="entry name" value="PROTEIN STRAWBERRY NOTCH-RELATED"/>
    <property type="match status" value="1"/>
</dbReference>
<evidence type="ECO:0000313" key="3">
    <source>
        <dbReference type="EMBL" id="EDO25714.1"/>
    </source>
</evidence>